<dbReference type="GO" id="GO:0006281">
    <property type="term" value="P:DNA repair"/>
    <property type="evidence" value="ECO:0007669"/>
    <property type="project" value="UniProtKB-KW"/>
</dbReference>
<dbReference type="GO" id="GO:0017125">
    <property type="term" value="F:deoxycytidyl transferase activity"/>
    <property type="evidence" value="ECO:0007669"/>
    <property type="project" value="TreeGrafter"/>
</dbReference>
<protein>
    <recommendedName>
        <fullName evidence="1">DNA repair protein REV1</fullName>
    </recommendedName>
</protein>
<dbReference type="GO" id="GO:0005634">
    <property type="term" value="C:nucleus"/>
    <property type="evidence" value="ECO:0007669"/>
    <property type="project" value="TreeGrafter"/>
</dbReference>
<feature type="binding site" evidence="7">
    <location>
        <position position="312"/>
    </location>
    <ligand>
        <name>Mg(2+)</name>
        <dbReference type="ChEBI" id="CHEBI:18420"/>
        <label>1</label>
    </ligand>
</feature>
<name>A0A2T0FNX7_9ASCO</name>
<dbReference type="Gene3D" id="3.30.70.270">
    <property type="match status" value="1"/>
</dbReference>
<dbReference type="Gene3D" id="1.20.58.1280">
    <property type="entry name" value="DNA repair protein Rev1, C-terminal domain"/>
    <property type="match status" value="1"/>
</dbReference>
<dbReference type="SUPFAM" id="SSF52113">
    <property type="entry name" value="BRCT domain"/>
    <property type="match status" value="1"/>
</dbReference>
<reference evidence="11 12" key="1">
    <citation type="submission" date="2017-04" db="EMBL/GenBank/DDBJ databases">
        <title>Genome sequencing of [Candida] sorbophila.</title>
        <authorList>
            <person name="Ahn J.O."/>
        </authorList>
    </citation>
    <scope>NUCLEOTIDE SEQUENCE [LARGE SCALE GENOMIC DNA]</scope>
    <source>
        <strain evidence="11 12">DS02</strain>
    </source>
</reference>
<feature type="domain" description="UmuC" evidence="10">
    <location>
        <begin position="213"/>
        <end position="393"/>
    </location>
</feature>
<dbReference type="PANTHER" id="PTHR45990">
    <property type="entry name" value="DNA REPAIR PROTEIN REV1"/>
    <property type="match status" value="1"/>
</dbReference>
<dbReference type="GO" id="GO:0042276">
    <property type="term" value="P:error-prone translesion synthesis"/>
    <property type="evidence" value="ECO:0007669"/>
    <property type="project" value="InterPro"/>
</dbReference>
<keyword evidence="2" id="KW-0237">DNA synthesis</keyword>
<dbReference type="RefSeq" id="XP_024666638.1">
    <property type="nucleotide sequence ID" value="XM_024810870.1"/>
</dbReference>
<dbReference type="InterPro" id="IPR053848">
    <property type="entry name" value="IMS_HHH_1"/>
</dbReference>
<dbReference type="InterPro" id="IPR036420">
    <property type="entry name" value="BRCT_dom_sf"/>
</dbReference>
<dbReference type="Gene3D" id="6.10.250.1490">
    <property type="match status" value="1"/>
</dbReference>
<dbReference type="GO" id="GO:0070987">
    <property type="term" value="P:error-free translesion synthesis"/>
    <property type="evidence" value="ECO:0007669"/>
    <property type="project" value="TreeGrafter"/>
</dbReference>
<keyword evidence="3" id="KW-0808">Transferase</keyword>
<dbReference type="Pfam" id="PF16589">
    <property type="entry name" value="BRCT_2"/>
    <property type="match status" value="1"/>
</dbReference>
<sequence length="747" mass="84062">MHPAAKRLHDHEVSGDETNIEYGASEFGGFGQYFRNKQIKLDTQLREANQCRSQIFKDCHIYLNGRTEPSHTILKGLIVSNGGSICAFLGGKTYATHIVAEHLTKRKNNQFANYKVVKPAWVVNCVNQGKLLDWTNYRAIESSLPTLDPKETQEQIILEEREKVNCLAPDYISSYYARSRLHFLSTKKAELRSKCQQLAGQLPVAERPSPRTILHIDFDSFFVAVALKDKPDLKDQPICVSWGGPSSDIASCNYKAREFGVQNGMWVSRALQLCPKLVCLSYNFDEYTRCSDVLYQEIVDLRPDYVTAVSVDEALVDVTSLCSKTDASQLAQELRSRIKAKTGIEASVGVAPNIFLAKMALRLAKPAGVVCLTQSSAPQRLANCSVRDLPGIGYHIAAKLADLGVTNYSHLKRVTENTLKNQLGNAVGTKLVDYLNCQDSDDISLMDQVQKSVGVELCWGVRLLNDNEVAQFTSNLTEELWSRVQSLYPETLTIKFYRRAADAPFVTPKYMGCGRCDVTSKTRRVVGLDLEGLKTLVIQCVQSFACPPMDMRGLGLQLRLMDTTTPTHHAIKFPQLETASRSTSPNKPKIQLPPSRRRGPTTLSQFVNQPDKVEVDMEVFDNLPSQIKREIMAHEDEFLVKVPSSRSRSEPAAVTTYEPVSFRGVTSEAGLRQVLRDWMRSAESPHYEDVCEFRDFVDYLFDSDWNWTKAISLVNYLNHCSLNLSQDWQYLAKVMQERVAQKILPIN</sequence>
<dbReference type="OrthoDB" id="427711at2759"/>
<evidence type="ECO:0000259" key="10">
    <source>
        <dbReference type="PROSITE" id="PS50173"/>
    </source>
</evidence>
<dbReference type="GeneID" id="36518061"/>
<keyword evidence="12" id="KW-1185">Reference proteome</keyword>
<evidence type="ECO:0000313" key="11">
    <source>
        <dbReference type="EMBL" id="PRT56693.1"/>
    </source>
</evidence>
<keyword evidence="5" id="KW-0238">DNA-binding</keyword>
<dbReference type="GO" id="GO:0003887">
    <property type="term" value="F:DNA-directed DNA polymerase activity"/>
    <property type="evidence" value="ECO:0007669"/>
    <property type="project" value="InterPro"/>
</dbReference>
<proteinExistence type="predicted"/>
<dbReference type="InterPro" id="IPR012112">
    <property type="entry name" value="REV1"/>
</dbReference>
<feature type="domain" description="BRCT" evidence="9">
    <location>
        <begin position="51"/>
        <end position="139"/>
    </location>
</feature>
<evidence type="ECO:0000256" key="4">
    <source>
        <dbReference type="ARBA" id="ARBA00022763"/>
    </source>
</evidence>
<evidence type="ECO:0000256" key="6">
    <source>
        <dbReference type="ARBA" id="ARBA00023204"/>
    </source>
</evidence>
<accession>A0A2T0FNX7</accession>
<evidence type="ECO:0000256" key="8">
    <source>
        <dbReference type="SAM" id="MobiDB-lite"/>
    </source>
</evidence>
<evidence type="ECO:0000256" key="2">
    <source>
        <dbReference type="ARBA" id="ARBA00022634"/>
    </source>
</evidence>
<dbReference type="GO" id="GO:0046872">
    <property type="term" value="F:metal ion binding"/>
    <property type="evidence" value="ECO:0007669"/>
    <property type="project" value="UniProtKB-KW"/>
</dbReference>
<dbReference type="SUPFAM" id="SSF56672">
    <property type="entry name" value="DNA/RNA polymerases"/>
    <property type="match status" value="1"/>
</dbReference>
<keyword evidence="6" id="KW-0234">DNA repair</keyword>
<dbReference type="STRING" id="45607.A0A2T0FNX7"/>
<dbReference type="SMART" id="SM00292">
    <property type="entry name" value="BRCT"/>
    <property type="match status" value="1"/>
</dbReference>
<keyword evidence="7" id="KW-0460">Magnesium</keyword>
<dbReference type="FunFam" id="3.40.50.10190:FF:000011">
    <property type="entry name" value="DNA repair protein REV1"/>
    <property type="match status" value="1"/>
</dbReference>
<dbReference type="PROSITE" id="PS50172">
    <property type="entry name" value="BRCT"/>
    <property type="match status" value="1"/>
</dbReference>
<dbReference type="InterPro" id="IPR043502">
    <property type="entry name" value="DNA/RNA_pol_sf"/>
</dbReference>
<comment type="cofactor">
    <cofactor evidence="7">
        <name>Mg(2+)</name>
        <dbReference type="ChEBI" id="CHEBI:18420"/>
    </cofactor>
    <text evidence="7">Binds 2 magnesium ions.</text>
</comment>
<dbReference type="Gene3D" id="3.40.1170.60">
    <property type="match status" value="1"/>
</dbReference>
<dbReference type="InterPro" id="IPR043128">
    <property type="entry name" value="Rev_trsase/Diguanyl_cyclase"/>
</dbReference>
<dbReference type="PANTHER" id="PTHR45990:SF1">
    <property type="entry name" value="DNA REPAIR PROTEIN REV1"/>
    <property type="match status" value="1"/>
</dbReference>
<dbReference type="Gene3D" id="1.10.150.20">
    <property type="entry name" value="5' to 3' exonuclease, C-terminal subdomain"/>
    <property type="match status" value="1"/>
</dbReference>
<evidence type="ECO:0000256" key="3">
    <source>
        <dbReference type="ARBA" id="ARBA00022695"/>
    </source>
</evidence>
<dbReference type="InterPro" id="IPR038401">
    <property type="entry name" value="Rev1_C_sf"/>
</dbReference>
<dbReference type="Pfam" id="PF21999">
    <property type="entry name" value="IMS_HHH_1"/>
    <property type="match status" value="1"/>
</dbReference>
<dbReference type="PROSITE" id="PS50173">
    <property type="entry name" value="UMUC"/>
    <property type="match status" value="1"/>
</dbReference>
<dbReference type="Proteomes" id="UP000238350">
    <property type="component" value="Unassembled WGS sequence"/>
</dbReference>
<dbReference type="AlphaFoldDB" id="A0A2T0FNX7"/>
<dbReference type="EMBL" id="NDIQ01000022">
    <property type="protein sequence ID" value="PRT56693.1"/>
    <property type="molecule type" value="Genomic_DNA"/>
</dbReference>
<organism evidence="11 12">
    <name type="scientific">Wickerhamiella sorbophila</name>
    <dbReference type="NCBI Taxonomy" id="45607"/>
    <lineage>
        <taxon>Eukaryota</taxon>
        <taxon>Fungi</taxon>
        <taxon>Dikarya</taxon>
        <taxon>Ascomycota</taxon>
        <taxon>Saccharomycotina</taxon>
        <taxon>Dipodascomycetes</taxon>
        <taxon>Dipodascales</taxon>
        <taxon>Trichomonascaceae</taxon>
        <taxon>Wickerhamiella</taxon>
    </lineage>
</organism>
<evidence type="ECO:0000256" key="1">
    <source>
        <dbReference type="ARBA" id="ARBA00020399"/>
    </source>
</evidence>
<evidence type="ECO:0000256" key="7">
    <source>
        <dbReference type="PIRSR" id="PIRSR036573-2"/>
    </source>
</evidence>
<evidence type="ECO:0000256" key="5">
    <source>
        <dbReference type="ARBA" id="ARBA00023125"/>
    </source>
</evidence>
<evidence type="ECO:0000259" key="9">
    <source>
        <dbReference type="PROSITE" id="PS50172"/>
    </source>
</evidence>
<dbReference type="InterPro" id="IPR001357">
    <property type="entry name" value="BRCT_dom"/>
</dbReference>
<dbReference type="Pfam" id="PF00817">
    <property type="entry name" value="IMS"/>
    <property type="match status" value="1"/>
</dbReference>
<keyword evidence="4" id="KW-0227">DNA damage</keyword>
<dbReference type="InterPro" id="IPR036775">
    <property type="entry name" value="DNA_pol_Y-fam_lit_finger_sf"/>
</dbReference>
<dbReference type="Gene3D" id="3.40.50.10190">
    <property type="entry name" value="BRCT domain"/>
    <property type="match status" value="1"/>
</dbReference>
<gene>
    <name evidence="11" type="ORF">B9G98_04313</name>
</gene>
<keyword evidence="3" id="KW-0548">Nucleotidyltransferase</keyword>
<dbReference type="Gene3D" id="3.30.1490.100">
    <property type="entry name" value="DNA polymerase, Y-family, little finger domain"/>
    <property type="match status" value="1"/>
</dbReference>
<feature type="binding site" evidence="7">
    <location>
        <position position="313"/>
    </location>
    <ligand>
        <name>Mg(2+)</name>
        <dbReference type="ChEBI" id="CHEBI:18420"/>
        <label>1</label>
    </ligand>
</feature>
<feature type="binding site" evidence="7">
    <location>
        <position position="217"/>
    </location>
    <ligand>
        <name>Mg(2+)</name>
        <dbReference type="ChEBI" id="CHEBI:18420"/>
        <label>1</label>
    </ligand>
</feature>
<dbReference type="InterPro" id="IPR001126">
    <property type="entry name" value="UmuC"/>
</dbReference>
<feature type="region of interest" description="Disordered" evidence="8">
    <location>
        <begin position="575"/>
        <end position="603"/>
    </location>
</feature>
<feature type="compositionally biased region" description="Polar residues" evidence="8">
    <location>
        <begin position="577"/>
        <end position="586"/>
    </location>
</feature>
<keyword evidence="7" id="KW-0479">Metal-binding</keyword>
<comment type="caution">
    <text evidence="11">The sequence shown here is derived from an EMBL/GenBank/DDBJ whole genome shotgun (WGS) entry which is preliminary data.</text>
</comment>
<evidence type="ECO:0000313" key="12">
    <source>
        <dbReference type="Proteomes" id="UP000238350"/>
    </source>
</evidence>
<dbReference type="GO" id="GO:0003684">
    <property type="term" value="F:damaged DNA binding"/>
    <property type="evidence" value="ECO:0007669"/>
    <property type="project" value="InterPro"/>
</dbReference>
<dbReference type="PIRSF" id="PIRSF036573">
    <property type="entry name" value="REV1"/>
    <property type="match status" value="1"/>
</dbReference>
<dbReference type="CDD" id="cd17719">
    <property type="entry name" value="BRCT_Rev1"/>
    <property type="match status" value="1"/>
</dbReference>